<evidence type="ECO:0000313" key="2">
    <source>
        <dbReference type="EMBL" id="MUI58038.1"/>
    </source>
</evidence>
<evidence type="ECO:0000259" key="1">
    <source>
        <dbReference type="Pfam" id="PF13175"/>
    </source>
</evidence>
<sequence length="592" mass="67622">MKIIKKVEIKYFRSVYSVDLKDLNDLNILVGGNDSGKSNLLKALNLFFNNKTEITQDFYFLDDLTRKREQEARDAKGRATIWVKVHFINFLGWKSLPQEFSIKKVWNRYSDQPETIYPKGLPITAIARFLNKISFHYIPAIRGRDIFSHFLTLLHDALLEDEKAGLIDSTIDLMNVLNENTLEMSDQIKKGVGIDSNIQPPTNLRVLFNALDFSTEYSGYNVPLQKRGDGIQSRHIPYILDFIAKHTKTHHIWAYEEPETSLELGPAFDLAKQFSEEFCVENQVFLTTHSPAFYDLSGSLTSKWYVSQEMREHGVETIVEEVSSQDLVDRKLGVAALVAVRAKEAFEQIESLKSTVIRLDEELLQHNTPHIIVEGITDKEIMDIAFQKLFPGEQPFFEILYADGATNIPPYLKSAKLLSKELPHPVIGIFDRDQEGRKQIKEFSDATPIDQTDFLEVSHDRRVYVGLLPLPAGFDEIQNNINLELGGSISLPVPIEFMFPSRVIARALADEVIELENRIAKANDPELPATINLSELFSAQLPAEYSYLSKKVKKSSKKRFSRWISNQPAESFESFTILFDQLRSVIELDMHT</sequence>
<dbReference type="SUPFAM" id="SSF52540">
    <property type="entry name" value="P-loop containing nucleoside triphosphate hydrolases"/>
    <property type="match status" value="1"/>
</dbReference>
<dbReference type="InterPro" id="IPR041685">
    <property type="entry name" value="AAA_GajA/Old/RecF-like"/>
</dbReference>
<dbReference type="AlphaFoldDB" id="A0A6A9K1U3"/>
<proteinExistence type="predicted"/>
<dbReference type="PANTHER" id="PTHR43581:SF4">
    <property type="entry name" value="ATP_GTP PHOSPHATASE"/>
    <property type="match status" value="1"/>
</dbReference>
<name>A0A6A9K1U3_PSEAI</name>
<dbReference type="RefSeq" id="WP_155681140.1">
    <property type="nucleotide sequence ID" value="NZ_CP115287.1"/>
</dbReference>
<organism evidence="2">
    <name type="scientific">Pseudomonas aeruginosa</name>
    <dbReference type="NCBI Taxonomy" id="287"/>
    <lineage>
        <taxon>Bacteria</taxon>
        <taxon>Pseudomonadati</taxon>
        <taxon>Pseudomonadota</taxon>
        <taxon>Gammaproteobacteria</taxon>
        <taxon>Pseudomonadales</taxon>
        <taxon>Pseudomonadaceae</taxon>
        <taxon>Pseudomonas</taxon>
    </lineage>
</organism>
<dbReference type="InterPro" id="IPR027417">
    <property type="entry name" value="P-loop_NTPase"/>
</dbReference>
<reference evidence="2" key="1">
    <citation type="submission" date="2019-11" db="EMBL/GenBank/DDBJ databases">
        <title>Genomes of ocular Pseudomonas aeruginosa isolates.</title>
        <authorList>
            <person name="Khan M."/>
            <person name="Rice S.A."/>
            <person name="Willcox M.D.P."/>
            <person name="Stapleton F."/>
        </authorList>
    </citation>
    <scope>NUCLEOTIDE SEQUENCE</scope>
    <source>
        <strain evidence="2">PA206</strain>
    </source>
</reference>
<dbReference type="InterPro" id="IPR051396">
    <property type="entry name" value="Bact_Antivir_Def_Nuclease"/>
</dbReference>
<dbReference type="PANTHER" id="PTHR43581">
    <property type="entry name" value="ATP/GTP PHOSPHATASE"/>
    <property type="match status" value="1"/>
</dbReference>
<feature type="domain" description="Endonuclease GajA/Old nuclease/RecF-like AAA" evidence="1">
    <location>
        <begin position="175"/>
        <end position="293"/>
    </location>
</feature>
<dbReference type="Pfam" id="PF13175">
    <property type="entry name" value="AAA_15"/>
    <property type="match status" value="2"/>
</dbReference>
<gene>
    <name evidence="2" type="ORF">GNQ20_09525</name>
</gene>
<feature type="domain" description="Endonuclease GajA/Old nuclease/RecF-like AAA" evidence="1">
    <location>
        <begin position="4"/>
        <end position="87"/>
    </location>
</feature>
<dbReference type="Gene3D" id="3.40.50.300">
    <property type="entry name" value="P-loop containing nucleotide triphosphate hydrolases"/>
    <property type="match status" value="1"/>
</dbReference>
<comment type="caution">
    <text evidence="2">The sequence shown here is derived from an EMBL/GenBank/DDBJ whole genome shotgun (WGS) entry which is preliminary data.</text>
</comment>
<accession>A0A6A9K1U3</accession>
<protein>
    <submittedName>
        <fullName evidence="2">AAA family ATPase</fullName>
    </submittedName>
</protein>
<dbReference type="EMBL" id="WOAJ01000003">
    <property type="protein sequence ID" value="MUI58038.1"/>
    <property type="molecule type" value="Genomic_DNA"/>
</dbReference>